<dbReference type="InterPro" id="IPR036770">
    <property type="entry name" value="Ankyrin_rpt-contain_sf"/>
</dbReference>
<feature type="compositionally biased region" description="Basic and acidic residues" evidence="1">
    <location>
        <begin position="301"/>
        <end position="310"/>
    </location>
</feature>
<dbReference type="InterPro" id="IPR002110">
    <property type="entry name" value="Ankyrin_rpt"/>
</dbReference>
<dbReference type="PANTHER" id="PTHR20923">
    <property type="entry name" value="BAT4 PROTEIN-RELATED"/>
    <property type="match status" value="1"/>
</dbReference>
<dbReference type="AlphaFoldDB" id="A0A401QAS4"/>
<evidence type="ECO:0000313" key="3">
    <source>
        <dbReference type="EMBL" id="GCB82479.1"/>
    </source>
</evidence>
<dbReference type="Gene3D" id="1.25.40.20">
    <property type="entry name" value="Ankyrin repeat-containing domain"/>
    <property type="match status" value="1"/>
</dbReference>
<proteinExistence type="predicted"/>
<accession>A0A401QAS4</accession>
<keyword evidence="4" id="KW-1185">Reference proteome</keyword>
<dbReference type="Proteomes" id="UP000288216">
    <property type="component" value="Unassembled WGS sequence"/>
</dbReference>
<protein>
    <recommendedName>
        <fullName evidence="2">G-patch domain-containing protein</fullName>
    </recommendedName>
</protein>
<organism evidence="3 4">
    <name type="scientific">Scyliorhinus torazame</name>
    <name type="common">Cloudy catshark</name>
    <name type="synonym">Catulus torazame</name>
    <dbReference type="NCBI Taxonomy" id="75743"/>
    <lineage>
        <taxon>Eukaryota</taxon>
        <taxon>Metazoa</taxon>
        <taxon>Chordata</taxon>
        <taxon>Craniata</taxon>
        <taxon>Vertebrata</taxon>
        <taxon>Chondrichthyes</taxon>
        <taxon>Elasmobranchii</taxon>
        <taxon>Galeomorphii</taxon>
        <taxon>Galeoidea</taxon>
        <taxon>Carcharhiniformes</taxon>
        <taxon>Scyliorhinidae</taxon>
        <taxon>Scyliorhinus</taxon>
    </lineage>
</organism>
<dbReference type="SMART" id="SM00443">
    <property type="entry name" value="G_patch"/>
    <property type="match status" value="1"/>
</dbReference>
<gene>
    <name evidence="3" type="ORF">scyTo_0021622</name>
</gene>
<dbReference type="PANTHER" id="PTHR20923:SF1">
    <property type="entry name" value="G PATCH DOMAIN AND ANKYRIN REPEAT-CONTAINING PROTEIN 1"/>
    <property type="match status" value="1"/>
</dbReference>
<dbReference type="EMBL" id="BFAA01019490">
    <property type="protein sequence ID" value="GCB82479.1"/>
    <property type="molecule type" value="Genomic_DNA"/>
</dbReference>
<dbReference type="Pfam" id="PF12796">
    <property type="entry name" value="Ank_2"/>
    <property type="match status" value="1"/>
</dbReference>
<dbReference type="SMART" id="SM00248">
    <property type="entry name" value="ANK"/>
    <property type="match status" value="1"/>
</dbReference>
<dbReference type="STRING" id="75743.A0A401QAS4"/>
<dbReference type="SUPFAM" id="SSF48403">
    <property type="entry name" value="Ankyrin repeat"/>
    <property type="match status" value="1"/>
</dbReference>
<dbReference type="InterPro" id="IPR039146">
    <property type="entry name" value="GPANK1"/>
</dbReference>
<feature type="domain" description="G-patch" evidence="2">
    <location>
        <begin position="240"/>
        <end position="286"/>
    </location>
</feature>
<sequence length="343" mass="39094">MNHTQLITFTRAKEKADGWENGQRRKSSSSRSRDGALNGDEAKSFYEGLLATRSEAGASSVRRRRVIWRKPRPETAEGQRDPRSLPAAAERNGHLMLKCAQNGDLKMLCSLVETVMCDIDFRDGYYWTAMMCAAYSGQVEVVRYLLQRGAAWVGVCDSTGRDALDLARQAGHAEIVAALEEFHTYREEQQGPRERPQLRKFCQICDVEYQADSVEQHERSTVHLFNKNEKPAPTYFFIPETNVGFKMMLKEGWDKEGGLGPDGKGQRFPVKTVLKRDQKGLGFQTDLRPKVTHFSANDSGAVERPRDRVGRVQKAATVSRKEERRREAKEKAWEKDLRTYMNL</sequence>
<dbReference type="OMA" id="QGWDQEH"/>
<evidence type="ECO:0000259" key="2">
    <source>
        <dbReference type="PROSITE" id="PS50174"/>
    </source>
</evidence>
<dbReference type="PROSITE" id="PS50174">
    <property type="entry name" value="G_PATCH"/>
    <property type="match status" value="1"/>
</dbReference>
<comment type="caution">
    <text evidence="3">The sequence shown here is derived from an EMBL/GenBank/DDBJ whole genome shotgun (WGS) entry which is preliminary data.</text>
</comment>
<dbReference type="OrthoDB" id="4735278at2759"/>
<reference evidence="3 4" key="1">
    <citation type="journal article" date="2018" name="Nat. Ecol. Evol.">
        <title>Shark genomes provide insights into elasmobranch evolution and the origin of vertebrates.</title>
        <authorList>
            <person name="Hara Y"/>
            <person name="Yamaguchi K"/>
            <person name="Onimaru K"/>
            <person name="Kadota M"/>
            <person name="Koyanagi M"/>
            <person name="Keeley SD"/>
            <person name="Tatsumi K"/>
            <person name="Tanaka K"/>
            <person name="Motone F"/>
            <person name="Kageyama Y"/>
            <person name="Nozu R"/>
            <person name="Adachi N"/>
            <person name="Nishimura O"/>
            <person name="Nakagawa R"/>
            <person name="Tanegashima C"/>
            <person name="Kiyatake I"/>
            <person name="Matsumoto R"/>
            <person name="Murakumo K"/>
            <person name="Nishida K"/>
            <person name="Terakita A"/>
            <person name="Kuratani S"/>
            <person name="Sato K"/>
            <person name="Hyodo S Kuraku.S."/>
        </authorList>
    </citation>
    <scope>NUCLEOTIDE SEQUENCE [LARGE SCALE GENOMIC DNA]</scope>
</reference>
<feature type="compositionally biased region" description="Basic and acidic residues" evidence="1">
    <location>
        <begin position="319"/>
        <end position="331"/>
    </location>
</feature>
<evidence type="ECO:0000313" key="4">
    <source>
        <dbReference type="Proteomes" id="UP000288216"/>
    </source>
</evidence>
<evidence type="ECO:0000256" key="1">
    <source>
        <dbReference type="SAM" id="MobiDB-lite"/>
    </source>
</evidence>
<feature type="region of interest" description="Disordered" evidence="1">
    <location>
        <begin position="1"/>
        <end position="39"/>
    </location>
</feature>
<name>A0A401QAS4_SCYTO</name>
<dbReference type="GO" id="GO:0003676">
    <property type="term" value="F:nucleic acid binding"/>
    <property type="evidence" value="ECO:0007669"/>
    <property type="project" value="InterPro"/>
</dbReference>
<dbReference type="InterPro" id="IPR000467">
    <property type="entry name" value="G_patch_dom"/>
</dbReference>
<dbReference type="Pfam" id="PF01585">
    <property type="entry name" value="G-patch"/>
    <property type="match status" value="1"/>
</dbReference>
<feature type="region of interest" description="Disordered" evidence="1">
    <location>
        <begin position="297"/>
        <end position="331"/>
    </location>
</feature>